<dbReference type="EMBL" id="CACRXK020024322">
    <property type="protein sequence ID" value="CAB4038534.1"/>
    <property type="molecule type" value="Genomic_DNA"/>
</dbReference>
<keyword evidence="2" id="KW-1185">Reference proteome</keyword>
<reference evidence="1" key="1">
    <citation type="submission" date="2020-04" db="EMBL/GenBank/DDBJ databases">
        <authorList>
            <person name="Alioto T."/>
            <person name="Alioto T."/>
            <person name="Gomez Garrido J."/>
        </authorList>
    </citation>
    <scope>NUCLEOTIDE SEQUENCE</scope>
    <source>
        <strain evidence="1">A484AB</strain>
    </source>
</reference>
<feature type="non-terminal residue" evidence="1">
    <location>
        <position position="1"/>
    </location>
</feature>
<accession>A0A7D9LQE8</accession>
<name>A0A7D9LQE8_PARCT</name>
<dbReference type="Proteomes" id="UP001152795">
    <property type="component" value="Unassembled WGS sequence"/>
</dbReference>
<proteinExistence type="predicted"/>
<dbReference type="AlphaFoldDB" id="A0A7D9LQE8"/>
<sequence length="51" mass="5523">QAHSFNAGHITKYIADIVRPNGQQSFVSAVSCCAAKFTNAHTVDTCTRKNI</sequence>
<evidence type="ECO:0000313" key="1">
    <source>
        <dbReference type="EMBL" id="CAB4038534.1"/>
    </source>
</evidence>
<gene>
    <name evidence="1" type="ORF">PACLA_8A040250</name>
</gene>
<feature type="non-terminal residue" evidence="1">
    <location>
        <position position="51"/>
    </location>
</feature>
<protein>
    <submittedName>
        <fullName evidence="1">Uncharacterized protein</fullName>
    </submittedName>
</protein>
<evidence type="ECO:0000313" key="2">
    <source>
        <dbReference type="Proteomes" id="UP001152795"/>
    </source>
</evidence>
<comment type="caution">
    <text evidence="1">The sequence shown here is derived from an EMBL/GenBank/DDBJ whole genome shotgun (WGS) entry which is preliminary data.</text>
</comment>
<organism evidence="1 2">
    <name type="scientific">Paramuricea clavata</name>
    <name type="common">Red gorgonian</name>
    <name type="synonym">Violescent sea-whip</name>
    <dbReference type="NCBI Taxonomy" id="317549"/>
    <lineage>
        <taxon>Eukaryota</taxon>
        <taxon>Metazoa</taxon>
        <taxon>Cnidaria</taxon>
        <taxon>Anthozoa</taxon>
        <taxon>Octocorallia</taxon>
        <taxon>Malacalcyonacea</taxon>
        <taxon>Plexauridae</taxon>
        <taxon>Paramuricea</taxon>
    </lineage>
</organism>